<dbReference type="Proteomes" id="UP000287651">
    <property type="component" value="Unassembled WGS sequence"/>
</dbReference>
<evidence type="ECO:0000313" key="3">
    <source>
        <dbReference type="Proteomes" id="UP000287651"/>
    </source>
</evidence>
<comment type="caution">
    <text evidence="2">The sequence shown here is derived from an EMBL/GenBank/DDBJ whole genome shotgun (WGS) entry which is preliminary data.</text>
</comment>
<evidence type="ECO:0000256" key="1">
    <source>
        <dbReference type="SAM" id="MobiDB-lite"/>
    </source>
</evidence>
<name>A0A426Y686_ENSVE</name>
<reference evidence="2 3" key="1">
    <citation type="journal article" date="2014" name="Agronomy (Basel)">
        <title>A Draft Genome Sequence for Ensete ventricosum, the Drought-Tolerant Tree Against Hunger.</title>
        <authorList>
            <person name="Harrison J."/>
            <person name="Moore K.A."/>
            <person name="Paszkiewicz K."/>
            <person name="Jones T."/>
            <person name="Grant M."/>
            <person name="Ambacheew D."/>
            <person name="Muzemil S."/>
            <person name="Studholme D.J."/>
        </authorList>
    </citation>
    <scope>NUCLEOTIDE SEQUENCE [LARGE SCALE GENOMIC DNA]</scope>
</reference>
<dbReference type="AlphaFoldDB" id="A0A426Y686"/>
<dbReference type="PANTHER" id="PTHR33240">
    <property type="entry name" value="OS08G0508500 PROTEIN"/>
    <property type="match status" value="1"/>
</dbReference>
<sequence>MINVGSSVDILYFDAFHKLGMTNRDLVPMTLTLTRFTDDTITPIGIVTLLVTFGDEPRTKTLIVLFMMADLPSAYNVIIGRPTLNKLRAIVTTYYRSMKFTTNVGSGETKSNSQESRRFYLAATTIPKKGKKAPVPDPRKPHRPDPSPPNQY</sequence>
<dbReference type="InterPro" id="IPR021109">
    <property type="entry name" value="Peptidase_aspartic_dom_sf"/>
</dbReference>
<protein>
    <recommendedName>
        <fullName evidence="4">Reverse transcriptase domain-containing protein</fullName>
    </recommendedName>
</protein>
<evidence type="ECO:0008006" key="4">
    <source>
        <dbReference type="Google" id="ProtNLM"/>
    </source>
</evidence>
<organism evidence="2 3">
    <name type="scientific">Ensete ventricosum</name>
    <name type="common">Abyssinian banana</name>
    <name type="synonym">Musa ensete</name>
    <dbReference type="NCBI Taxonomy" id="4639"/>
    <lineage>
        <taxon>Eukaryota</taxon>
        <taxon>Viridiplantae</taxon>
        <taxon>Streptophyta</taxon>
        <taxon>Embryophyta</taxon>
        <taxon>Tracheophyta</taxon>
        <taxon>Spermatophyta</taxon>
        <taxon>Magnoliopsida</taxon>
        <taxon>Liliopsida</taxon>
        <taxon>Zingiberales</taxon>
        <taxon>Musaceae</taxon>
        <taxon>Ensete</taxon>
    </lineage>
</organism>
<dbReference type="Gene3D" id="2.40.70.10">
    <property type="entry name" value="Acid Proteases"/>
    <property type="match status" value="1"/>
</dbReference>
<evidence type="ECO:0000313" key="2">
    <source>
        <dbReference type="EMBL" id="RRT47269.1"/>
    </source>
</evidence>
<proteinExistence type="predicted"/>
<gene>
    <name evidence="2" type="ORF">B296_00053846</name>
</gene>
<feature type="region of interest" description="Disordered" evidence="1">
    <location>
        <begin position="124"/>
        <end position="152"/>
    </location>
</feature>
<dbReference type="EMBL" id="AMZH03014653">
    <property type="protein sequence ID" value="RRT47269.1"/>
    <property type="molecule type" value="Genomic_DNA"/>
</dbReference>
<dbReference type="PANTHER" id="PTHR33240:SF8">
    <property type="entry name" value="OS03G0439900 PROTEIN"/>
    <property type="match status" value="1"/>
</dbReference>
<accession>A0A426Y686</accession>